<dbReference type="RefSeq" id="XP_039455242.1">
    <property type="nucleotide sequence ID" value="XM_039599308.1"/>
</dbReference>
<keyword evidence="5" id="KW-1015">Disulfide bond</keyword>
<accession>A0AAZ1X4Q2</accession>
<dbReference type="Ensembl" id="ENSOABT00000082342.1">
    <property type="protein sequence ID" value="ENSOABP00000062673.1"/>
    <property type="gene ID" value="ENSOABG00000036321.1"/>
</dbReference>
<dbReference type="InterPro" id="IPR001314">
    <property type="entry name" value="Peptidase_S1A"/>
</dbReference>
<organism evidence="10 11">
    <name type="scientific">Oreochromis aureus</name>
    <name type="common">Israeli tilapia</name>
    <name type="synonym">Chromis aureus</name>
    <dbReference type="NCBI Taxonomy" id="47969"/>
    <lineage>
        <taxon>Eukaryota</taxon>
        <taxon>Metazoa</taxon>
        <taxon>Chordata</taxon>
        <taxon>Craniata</taxon>
        <taxon>Vertebrata</taxon>
        <taxon>Euteleostomi</taxon>
        <taxon>Actinopterygii</taxon>
        <taxon>Neopterygii</taxon>
        <taxon>Teleostei</taxon>
        <taxon>Neoteleostei</taxon>
        <taxon>Acanthomorphata</taxon>
        <taxon>Ovalentaria</taxon>
        <taxon>Cichlomorphae</taxon>
        <taxon>Cichliformes</taxon>
        <taxon>Cichlidae</taxon>
        <taxon>African cichlids</taxon>
        <taxon>Pseudocrenilabrinae</taxon>
        <taxon>Oreochromini</taxon>
        <taxon>Oreochromis</taxon>
    </lineage>
</organism>
<dbReference type="SMART" id="SM00020">
    <property type="entry name" value="Tryp_SPc"/>
    <property type="match status" value="1"/>
</dbReference>
<dbReference type="AlphaFoldDB" id="A0AAZ1X4Q2"/>
<name>A0AAZ1X4Q2_OREAU</name>
<keyword evidence="3 7" id="KW-0378">Hydrolase</keyword>
<dbReference type="Gene3D" id="2.40.10.10">
    <property type="entry name" value="Trypsin-like serine proteases"/>
    <property type="match status" value="1"/>
</dbReference>
<reference evidence="10" key="2">
    <citation type="submission" date="2025-08" db="UniProtKB">
        <authorList>
            <consortium name="Ensembl"/>
        </authorList>
    </citation>
    <scope>IDENTIFICATION</scope>
</reference>
<protein>
    <recommendedName>
        <fullName evidence="9">Peptidase S1 domain-containing protein</fullName>
    </recommendedName>
</protein>
<evidence type="ECO:0000256" key="5">
    <source>
        <dbReference type="ARBA" id="ARBA00023157"/>
    </source>
</evidence>
<evidence type="ECO:0000256" key="4">
    <source>
        <dbReference type="ARBA" id="ARBA00022825"/>
    </source>
</evidence>
<keyword evidence="2 8" id="KW-0732">Signal</keyword>
<dbReference type="PANTHER" id="PTHR24253">
    <property type="entry name" value="TRANSMEMBRANE PROTEASE SERINE"/>
    <property type="match status" value="1"/>
</dbReference>
<keyword evidence="1 7" id="KW-0645">Protease</keyword>
<dbReference type="InterPro" id="IPR033116">
    <property type="entry name" value="TRYPSIN_SER"/>
</dbReference>
<feature type="chain" id="PRO_5044219666" description="Peptidase S1 domain-containing protein" evidence="8">
    <location>
        <begin position="24"/>
        <end position="395"/>
    </location>
</feature>
<evidence type="ECO:0000256" key="3">
    <source>
        <dbReference type="ARBA" id="ARBA00022801"/>
    </source>
</evidence>
<dbReference type="InterPro" id="IPR009003">
    <property type="entry name" value="Peptidase_S1_PA"/>
</dbReference>
<keyword evidence="4 7" id="KW-0720">Serine protease</keyword>
<feature type="domain" description="Peptidase S1" evidence="9">
    <location>
        <begin position="37"/>
        <end position="264"/>
    </location>
</feature>
<evidence type="ECO:0000256" key="8">
    <source>
        <dbReference type="SAM" id="SignalP"/>
    </source>
</evidence>
<dbReference type="PROSITE" id="PS50240">
    <property type="entry name" value="TRYPSIN_DOM"/>
    <property type="match status" value="1"/>
</dbReference>
<reference evidence="11" key="1">
    <citation type="submission" date="2020-03" db="EMBL/GenBank/DDBJ databases">
        <title>Evolution of repeat sequences and sex chromosomes of tilapia species revealed by chromosome-level genomes.</title>
        <authorList>
            <person name="Xu L."/>
            <person name="Tao W."/>
            <person name="Wang D."/>
            <person name="Zhou Q."/>
        </authorList>
    </citation>
    <scope>NUCLEOTIDE SEQUENCE [LARGE SCALE GENOMIC DNA]</scope>
    <source>
        <strain evidence="11">Israel</strain>
    </source>
</reference>
<sequence>MALQWFLCFFSVMIILFGKDVHSQQPECGRAVKNSRIVGGENASPGSWPWQATLLIGNGLCGGSLITDQWVLTAAHCITPSDRNRTIVYLGHNYLFGPDPNKVNRTLEDIFCHPEYDASTKDNDICLVKLSTPVEFTDYILPICLASENSTFYNGTSSWVTGFGDTTGYGSFQETLQEVNVPIVGNNECKCFAEITENMICAGLKEGGKDSCQGDSGGPLVTKKDSVWVQSGVVSFGYGCALPNRPGVYARVSQYQNWINNTVSGTPPGFVTYTSLGPDSDLDFICPTSAIPTTFPTHDPPFTFPTHDPPFTFPTSDPPFTFPTDDPPFTFPTHDPPFTFPTHDPPFTFPTSDPPFTFPPSTTLCDDLFCSGKNLIHFTHFTSFCVLVVLLHVLV</sequence>
<evidence type="ECO:0000256" key="6">
    <source>
        <dbReference type="ARBA" id="ARBA00023180"/>
    </source>
</evidence>
<dbReference type="PROSITE" id="PS00135">
    <property type="entry name" value="TRYPSIN_SER"/>
    <property type="match status" value="1"/>
</dbReference>
<dbReference type="GO" id="GO:0006508">
    <property type="term" value="P:proteolysis"/>
    <property type="evidence" value="ECO:0007669"/>
    <property type="project" value="UniProtKB-KW"/>
</dbReference>
<evidence type="ECO:0000259" key="9">
    <source>
        <dbReference type="PROSITE" id="PS50240"/>
    </source>
</evidence>
<dbReference type="SUPFAM" id="SSF50494">
    <property type="entry name" value="Trypsin-like serine proteases"/>
    <property type="match status" value="1"/>
</dbReference>
<dbReference type="GeneID" id="116310195"/>
<evidence type="ECO:0000256" key="2">
    <source>
        <dbReference type="ARBA" id="ARBA00022729"/>
    </source>
</evidence>
<reference evidence="10" key="3">
    <citation type="submission" date="2025-09" db="UniProtKB">
        <authorList>
            <consortium name="Ensembl"/>
        </authorList>
    </citation>
    <scope>IDENTIFICATION</scope>
</reference>
<dbReference type="PROSITE" id="PS00134">
    <property type="entry name" value="TRYPSIN_HIS"/>
    <property type="match status" value="1"/>
</dbReference>
<keyword evidence="6" id="KW-0325">Glycoprotein</keyword>
<feature type="signal peptide" evidence="8">
    <location>
        <begin position="1"/>
        <end position="23"/>
    </location>
</feature>
<dbReference type="PANTHER" id="PTHR24253:SF144">
    <property type="entry name" value="CHYMOTRYPSIN-LIKE PROTEASE CTRL-1-RELATED"/>
    <property type="match status" value="1"/>
</dbReference>
<gene>
    <name evidence="10" type="primary">LOC116310195</name>
</gene>
<dbReference type="InterPro" id="IPR043504">
    <property type="entry name" value="Peptidase_S1_PA_chymotrypsin"/>
</dbReference>
<dbReference type="PRINTS" id="PR00722">
    <property type="entry name" value="CHYMOTRYPSIN"/>
</dbReference>
<evidence type="ECO:0000256" key="7">
    <source>
        <dbReference type="RuleBase" id="RU363034"/>
    </source>
</evidence>
<keyword evidence="11" id="KW-1185">Reference proteome</keyword>
<evidence type="ECO:0000313" key="10">
    <source>
        <dbReference type="Ensembl" id="ENSOABP00000062673.1"/>
    </source>
</evidence>
<dbReference type="FunFam" id="2.40.10.10:FF:000024">
    <property type="entry name" value="Serine protease 53"/>
    <property type="match status" value="1"/>
</dbReference>
<dbReference type="CDD" id="cd00190">
    <property type="entry name" value="Tryp_SPc"/>
    <property type="match status" value="1"/>
</dbReference>
<evidence type="ECO:0000256" key="1">
    <source>
        <dbReference type="ARBA" id="ARBA00022670"/>
    </source>
</evidence>
<dbReference type="Proteomes" id="UP000472276">
    <property type="component" value="Unassembled WGS sequence"/>
</dbReference>
<dbReference type="InterPro" id="IPR018114">
    <property type="entry name" value="TRYPSIN_HIS"/>
</dbReference>
<dbReference type="InterPro" id="IPR001254">
    <property type="entry name" value="Trypsin_dom"/>
</dbReference>
<evidence type="ECO:0000313" key="11">
    <source>
        <dbReference type="Proteomes" id="UP000472276"/>
    </source>
</evidence>
<dbReference type="Pfam" id="PF00089">
    <property type="entry name" value="Trypsin"/>
    <property type="match status" value="1"/>
</dbReference>
<proteinExistence type="predicted"/>
<dbReference type="KEGG" id="oau:116310195"/>
<dbReference type="GO" id="GO:0004252">
    <property type="term" value="F:serine-type endopeptidase activity"/>
    <property type="evidence" value="ECO:0007669"/>
    <property type="project" value="InterPro"/>
</dbReference>